<reference evidence="2" key="1">
    <citation type="journal article" date="2019" name="Int. J. Syst. Evol. Microbiol.">
        <title>The Global Catalogue of Microorganisms (GCM) 10K type strain sequencing project: providing services to taxonomists for standard genome sequencing and annotation.</title>
        <authorList>
            <consortium name="The Broad Institute Genomics Platform"/>
            <consortium name="The Broad Institute Genome Sequencing Center for Infectious Disease"/>
            <person name="Wu L."/>
            <person name="Ma J."/>
        </authorList>
    </citation>
    <scope>NUCLEOTIDE SEQUENCE [LARGE SCALE GENOMIC DNA]</scope>
    <source>
        <strain evidence="2">CCUG 15531</strain>
    </source>
</reference>
<evidence type="ECO:0008006" key="3">
    <source>
        <dbReference type="Google" id="ProtNLM"/>
    </source>
</evidence>
<dbReference type="RefSeq" id="WP_388036794.1">
    <property type="nucleotide sequence ID" value="NZ_JBHUEK010000010.1"/>
</dbReference>
<accession>A0ABW4MKY3</accession>
<keyword evidence="2" id="KW-1185">Reference proteome</keyword>
<dbReference type="EMBL" id="JBHUEK010000010">
    <property type="protein sequence ID" value="MFD1778530.1"/>
    <property type="molecule type" value="Genomic_DNA"/>
</dbReference>
<name>A0ABW4MKY3_9BACI</name>
<organism evidence="1 2">
    <name type="scientific">Fredinandcohnia salidurans</name>
    <dbReference type="NCBI Taxonomy" id="2595041"/>
    <lineage>
        <taxon>Bacteria</taxon>
        <taxon>Bacillati</taxon>
        <taxon>Bacillota</taxon>
        <taxon>Bacilli</taxon>
        <taxon>Bacillales</taxon>
        <taxon>Bacillaceae</taxon>
        <taxon>Fredinandcohnia</taxon>
    </lineage>
</organism>
<dbReference type="Proteomes" id="UP001597227">
    <property type="component" value="Unassembled WGS sequence"/>
</dbReference>
<proteinExistence type="predicted"/>
<comment type="caution">
    <text evidence="1">The sequence shown here is derived from an EMBL/GenBank/DDBJ whole genome shotgun (WGS) entry which is preliminary data.</text>
</comment>
<dbReference type="PROSITE" id="PS51257">
    <property type="entry name" value="PROKAR_LIPOPROTEIN"/>
    <property type="match status" value="1"/>
</dbReference>
<sequence length="157" mass="17525">MKKWMLVLLIGISIALTGCGGSNVSKLSGSKPPETKIKIGNETYPTKLGTYCWSSTFKSECVDTAGPEALLEGNDPVVVQPGEEITFVMDYEPMPNEVHVAYYNGDKETEVKVENHRFTAPKAKGIYYYSYGVWWMDENEENVSNGDAFYAFALEVR</sequence>
<evidence type="ECO:0000313" key="1">
    <source>
        <dbReference type="EMBL" id="MFD1778530.1"/>
    </source>
</evidence>
<protein>
    <recommendedName>
        <fullName evidence="3">Lipoprotein</fullName>
    </recommendedName>
</protein>
<evidence type="ECO:0000313" key="2">
    <source>
        <dbReference type="Proteomes" id="UP001597227"/>
    </source>
</evidence>
<gene>
    <name evidence="1" type="ORF">ACFSFW_07600</name>
</gene>